<dbReference type="PANTHER" id="PTHR34220">
    <property type="entry name" value="SENSOR HISTIDINE KINASE YPDA"/>
    <property type="match status" value="1"/>
</dbReference>
<keyword evidence="1" id="KW-1133">Transmembrane helix</keyword>
<dbReference type="Pfam" id="PF06580">
    <property type="entry name" value="His_kinase"/>
    <property type="match status" value="1"/>
</dbReference>
<dbReference type="InterPro" id="IPR010559">
    <property type="entry name" value="Sig_transdc_His_kin_internal"/>
</dbReference>
<gene>
    <name evidence="4" type="ORF">C7I55_09245</name>
</gene>
<evidence type="ECO:0000256" key="1">
    <source>
        <dbReference type="SAM" id="Phobius"/>
    </source>
</evidence>
<accession>A0A2P7QR97</accession>
<dbReference type="GO" id="GO:0000155">
    <property type="term" value="F:phosphorelay sensor kinase activity"/>
    <property type="evidence" value="ECO:0007669"/>
    <property type="project" value="InterPro"/>
</dbReference>
<keyword evidence="1" id="KW-0812">Transmembrane</keyword>
<feature type="transmembrane region" description="Helical" evidence="1">
    <location>
        <begin position="76"/>
        <end position="100"/>
    </location>
</feature>
<feature type="transmembrane region" description="Helical" evidence="1">
    <location>
        <begin position="137"/>
        <end position="157"/>
    </location>
</feature>
<keyword evidence="4" id="KW-0808">Transferase</keyword>
<evidence type="ECO:0000313" key="4">
    <source>
        <dbReference type="EMBL" id="PSJ40508.1"/>
    </source>
</evidence>
<dbReference type="AlphaFoldDB" id="A0A2P7QR97"/>
<sequence>MTPLRARLPDLPLAAATIGGFWLFYLATIVLRMALLEENFHALQYRAAGCLIGVILTFLVYLVLRRAAAESIRIKVIAAAIACVPAAAIFSTFNLAFMLYQPLPRSSSATTTAPAKPMQPPSDARVARLIADGLVTWYFFFAAWASLYLAISSSVQLRNAERRASRAERDAHAAQLRALRYQVNPHFLFNTLNSLSSLVLSRREDEAENMIVGLSTFFRASLSIDPTENISLAEEIKFQLLYLDIEKVRFPHRLRVEVRVPKALEQVPVPPLILQPIVENAIKHGVARTTEQVTLTIEAVEEGGRLVVRIENDRGPDPSAAVMHGTGVGLANVCDRLAARFGREAECSHEGLPNGGYRVTIAMPLE</sequence>
<feature type="transmembrane region" description="Helical" evidence="1">
    <location>
        <begin position="12"/>
        <end position="31"/>
    </location>
</feature>
<evidence type="ECO:0000259" key="3">
    <source>
        <dbReference type="Pfam" id="PF06580"/>
    </source>
</evidence>
<keyword evidence="1" id="KW-0472">Membrane</keyword>
<dbReference type="PANTHER" id="PTHR34220:SF7">
    <property type="entry name" value="SENSOR HISTIDINE KINASE YPDA"/>
    <property type="match status" value="1"/>
</dbReference>
<dbReference type="GO" id="GO:0016020">
    <property type="term" value="C:membrane"/>
    <property type="evidence" value="ECO:0007669"/>
    <property type="project" value="InterPro"/>
</dbReference>
<dbReference type="Pfam" id="PF02518">
    <property type="entry name" value="HATPase_c"/>
    <property type="match status" value="1"/>
</dbReference>
<dbReference type="Gene3D" id="3.30.565.10">
    <property type="entry name" value="Histidine kinase-like ATPase, C-terminal domain"/>
    <property type="match status" value="1"/>
</dbReference>
<dbReference type="EMBL" id="PXYI01000003">
    <property type="protein sequence ID" value="PSJ40508.1"/>
    <property type="molecule type" value="Genomic_DNA"/>
</dbReference>
<proteinExistence type="predicted"/>
<keyword evidence="4" id="KW-0418">Kinase</keyword>
<feature type="transmembrane region" description="Helical" evidence="1">
    <location>
        <begin position="43"/>
        <end position="64"/>
    </location>
</feature>
<dbReference type="Proteomes" id="UP000241167">
    <property type="component" value="Unassembled WGS sequence"/>
</dbReference>
<dbReference type="InterPro" id="IPR050640">
    <property type="entry name" value="Bact_2-comp_sensor_kinase"/>
</dbReference>
<dbReference type="InterPro" id="IPR003594">
    <property type="entry name" value="HATPase_dom"/>
</dbReference>
<dbReference type="InterPro" id="IPR036890">
    <property type="entry name" value="HATPase_C_sf"/>
</dbReference>
<name>A0A2P7QR97_9SPHN</name>
<reference evidence="4 5" key="1">
    <citation type="submission" date="2018-03" db="EMBL/GenBank/DDBJ databases">
        <title>The draft genome of Sphingosinicella sp. GL-C-18.</title>
        <authorList>
            <person name="Liu L."/>
            <person name="Li L."/>
            <person name="Liang L."/>
            <person name="Zhang X."/>
            <person name="Wang T."/>
        </authorList>
    </citation>
    <scope>NUCLEOTIDE SEQUENCE [LARGE SCALE GENOMIC DNA]</scope>
    <source>
        <strain evidence="4 5">GL-C-18</strain>
    </source>
</reference>
<evidence type="ECO:0000259" key="2">
    <source>
        <dbReference type="Pfam" id="PF02518"/>
    </source>
</evidence>
<protein>
    <submittedName>
        <fullName evidence="4">Sensor histidine kinase</fullName>
    </submittedName>
</protein>
<dbReference type="RefSeq" id="WP_106512660.1">
    <property type="nucleotide sequence ID" value="NZ_PXYI01000003.1"/>
</dbReference>
<evidence type="ECO:0000313" key="5">
    <source>
        <dbReference type="Proteomes" id="UP000241167"/>
    </source>
</evidence>
<comment type="caution">
    <text evidence="4">The sequence shown here is derived from an EMBL/GenBank/DDBJ whole genome shotgun (WGS) entry which is preliminary data.</text>
</comment>
<organism evidence="4 5">
    <name type="scientific">Allosphingosinicella deserti</name>
    <dbReference type="NCBI Taxonomy" id="2116704"/>
    <lineage>
        <taxon>Bacteria</taxon>
        <taxon>Pseudomonadati</taxon>
        <taxon>Pseudomonadota</taxon>
        <taxon>Alphaproteobacteria</taxon>
        <taxon>Sphingomonadales</taxon>
        <taxon>Sphingomonadaceae</taxon>
        <taxon>Allosphingosinicella</taxon>
    </lineage>
</organism>
<dbReference type="SUPFAM" id="SSF55874">
    <property type="entry name" value="ATPase domain of HSP90 chaperone/DNA topoisomerase II/histidine kinase"/>
    <property type="match status" value="1"/>
</dbReference>
<keyword evidence="5" id="KW-1185">Reference proteome</keyword>
<feature type="domain" description="Signal transduction histidine kinase internal region" evidence="3">
    <location>
        <begin position="174"/>
        <end position="254"/>
    </location>
</feature>
<feature type="domain" description="Histidine kinase/HSP90-like ATPase" evidence="2">
    <location>
        <begin position="273"/>
        <end position="365"/>
    </location>
</feature>